<proteinExistence type="predicted"/>
<protein>
    <submittedName>
        <fullName evidence="1">Uncharacterized protein</fullName>
    </submittedName>
</protein>
<gene>
    <name evidence="1" type="ORF">HYR64_10285</name>
</gene>
<name>A0A931LZ81_FIMGI</name>
<accession>A0A931LZ81</accession>
<dbReference type="AlphaFoldDB" id="A0A931LZ81"/>
<dbReference type="EMBL" id="JACOSL010000063">
    <property type="protein sequence ID" value="MBI1757480.1"/>
    <property type="molecule type" value="Genomic_DNA"/>
</dbReference>
<evidence type="ECO:0000313" key="1">
    <source>
        <dbReference type="EMBL" id="MBI1757480.1"/>
    </source>
</evidence>
<evidence type="ECO:0000313" key="2">
    <source>
        <dbReference type="Proteomes" id="UP000727962"/>
    </source>
</evidence>
<sequence>MQSWSPSTACCSWSGLTSLIRRPAQASSTLILAGGATAACGSPTSHRTPQYLAC</sequence>
<comment type="caution">
    <text evidence="1">The sequence shown here is derived from an EMBL/GenBank/DDBJ whole genome shotgun (WGS) entry which is preliminary data.</text>
</comment>
<dbReference type="Proteomes" id="UP000727962">
    <property type="component" value="Unassembled WGS sequence"/>
</dbReference>
<reference evidence="1" key="1">
    <citation type="submission" date="2020-07" db="EMBL/GenBank/DDBJ databases">
        <title>Huge and variable diversity of episymbiotic CPR bacteria and DPANN archaea in groundwater ecosystems.</title>
        <authorList>
            <person name="He C.Y."/>
            <person name="Keren R."/>
            <person name="Whittaker M."/>
            <person name="Farag I.F."/>
            <person name="Doudna J."/>
            <person name="Cate J.H.D."/>
            <person name="Banfield J.F."/>
        </authorList>
    </citation>
    <scope>NUCLEOTIDE SEQUENCE</scope>
    <source>
        <strain evidence="1">NC_groundwater_17_Pr7_B-0.1um_64_12</strain>
    </source>
</reference>
<organism evidence="1 2">
    <name type="scientific">Fimbriimonas ginsengisoli</name>
    <dbReference type="NCBI Taxonomy" id="1005039"/>
    <lineage>
        <taxon>Bacteria</taxon>
        <taxon>Bacillati</taxon>
        <taxon>Armatimonadota</taxon>
        <taxon>Fimbriimonadia</taxon>
        <taxon>Fimbriimonadales</taxon>
        <taxon>Fimbriimonadaceae</taxon>
        <taxon>Fimbriimonas</taxon>
    </lineage>
</organism>